<evidence type="ECO:0000256" key="1">
    <source>
        <dbReference type="ARBA" id="ARBA00004141"/>
    </source>
</evidence>
<dbReference type="OMA" id="LVTPPNY"/>
<comment type="similarity">
    <text evidence="2 6">Belongs to the peroxisomal membrane protein PXMP2/4 family.</text>
</comment>
<dbReference type="EMBL" id="KE721457">
    <property type="protein sequence ID" value="ERF69284.1"/>
    <property type="molecule type" value="Genomic_DNA"/>
</dbReference>
<evidence type="ECO:0000313" key="7">
    <source>
        <dbReference type="EMBL" id="ERF69284.1"/>
    </source>
</evidence>
<dbReference type="GeneID" id="19239023"/>
<keyword evidence="3" id="KW-0812">Transmembrane</keyword>
<protein>
    <submittedName>
        <fullName evidence="7">Uncharacterized protein</fullName>
    </submittedName>
</protein>
<dbReference type="InterPro" id="IPR007248">
    <property type="entry name" value="Mpv17_PMP22"/>
</dbReference>
<reference evidence="8" key="1">
    <citation type="journal article" date="2014" name="BMC Genomics">
        <title>Genome characteristics reveal the impact of lichenization on lichen-forming fungus Endocarpon pusillum Hedwig (Verrucariales, Ascomycota).</title>
        <authorList>
            <person name="Wang Y.-Y."/>
            <person name="Liu B."/>
            <person name="Zhang X.-Y."/>
            <person name="Zhou Q.-M."/>
            <person name="Zhang T."/>
            <person name="Li H."/>
            <person name="Yu Y.-F."/>
            <person name="Zhang X.-L."/>
            <person name="Hao X.-Y."/>
            <person name="Wang M."/>
            <person name="Wang L."/>
            <person name="Wei J.-C."/>
        </authorList>
    </citation>
    <scope>NUCLEOTIDE SEQUENCE [LARGE SCALE GENOMIC DNA]</scope>
    <source>
        <strain evidence="8">Z07020 / HMAS-L-300199</strain>
    </source>
</reference>
<evidence type="ECO:0000256" key="5">
    <source>
        <dbReference type="ARBA" id="ARBA00023136"/>
    </source>
</evidence>
<comment type="subcellular location">
    <subcellularLocation>
        <location evidence="1">Membrane</location>
        <topology evidence="1">Multi-pass membrane protein</topology>
    </subcellularLocation>
</comment>
<evidence type="ECO:0000313" key="8">
    <source>
        <dbReference type="Proteomes" id="UP000019373"/>
    </source>
</evidence>
<dbReference type="GO" id="GO:0005778">
    <property type="term" value="C:peroxisomal membrane"/>
    <property type="evidence" value="ECO:0007669"/>
    <property type="project" value="TreeGrafter"/>
</dbReference>
<dbReference type="OrthoDB" id="10267969at2759"/>
<sequence length="141" mass="15517">MTSAIINPTIQAAALAGLSNLLAQAIQAYRTDQPLSLDYRTLLQFVVFSLIATPPNVLWQEYLEENYPGDQIDEKGIKRLHKHNTAVKFVLDQTVGAIVNSLLFVVGIGALKGKDSSTIWDDCQRVGYPCCAHYDLKIVGP</sequence>
<name>U1HK19_ENDPU</name>
<keyword evidence="5" id="KW-0472">Membrane</keyword>
<gene>
    <name evidence="7" type="ORF">EPUS_03988</name>
</gene>
<dbReference type="PANTHER" id="PTHR11266:SF80">
    <property type="entry name" value="PEROXISOMAL MEMBRANE PROTEIN 2"/>
    <property type="match status" value="1"/>
</dbReference>
<dbReference type="eggNOG" id="KOG1944">
    <property type="taxonomic scope" value="Eukaryota"/>
</dbReference>
<accession>U1HK19</accession>
<dbReference type="Proteomes" id="UP000019373">
    <property type="component" value="Unassembled WGS sequence"/>
</dbReference>
<keyword evidence="8" id="KW-1185">Reference proteome</keyword>
<dbReference type="HOGENOM" id="CLU_049109_3_1_1"/>
<evidence type="ECO:0000256" key="3">
    <source>
        <dbReference type="ARBA" id="ARBA00022692"/>
    </source>
</evidence>
<dbReference type="PANTHER" id="PTHR11266">
    <property type="entry name" value="PEROXISOMAL MEMBRANE PROTEIN 2, PXMP2 MPV17"/>
    <property type="match status" value="1"/>
</dbReference>
<keyword evidence="4" id="KW-1133">Transmembrane helix</keyword>
<dbReference type="RefSeq" id="XP_007805042.1">
    <property type="nucleotide sequence ID" value="XM_007806851.1"/>
</dbReference>
<dbReference type="AlphaFoldDB" id="U1HK19"/>
<evidence type="ECO:0000256" key="2">
    <source>
        <dbReference type="ARBA" id="ARBA00006824"/>
    </source>
</evidence>
<organism evidence="7 8">
    <name type="scientific">Endocarpon pusillum (strain Z07020 / HMAS-L-300199)</name>
    <name type="common">Lichen-forming fungus</name>
    <dbReference type="NCBI Taxonomy" id="1263415"/>
    <lineage>
        <taxon>Eukaryota</taxon>
        <taxon>Fungi</taxon>
        <taxon>Dikarya</taxon>
        <taxon>Ascomycota</taxon>
        <taxon>Pezizomycotina</taxon>
        <taxon>Eurotiomycetes</taxon>
        <taxon>Chaetothyriomycetidae</taxon>
        <taxon>Verrucariales</taxon>
        <taxon>Verrucariaceae</taxon>
        <taxon>Endocarpon</taxon>
    </lineage>
</organism>
<evidence type="ECO:0000256" key="4">
    <source>
        <dbReference type="ARBA" id="ARBA00022989"/>
    </source>
</evidence>
<proteinExistence type="inferred from homology"/>
<evidence type="ECO:0000256" key="6">
    <source>
        <dbReference type="RuleBase" id="RU363053"/>
    </source>
</evidence>